<feature type="region of interest" description="Disordered" evidence="1">
    <location>
        <begin position="44"/>
        <end position="69"/>
    </location>
</feature>
<accession>A0A931WMY9</accession>
<reference evidence="2" key="1">
    <citation type="submission" date="2020-07" db="EMBL/GenBank/DDBJ databases">
        <title>Huge and variable diversity of episymbiotic CPR bacteria and DPANN archaea in groundwater ecosystems.</title>
        <authorList>
            <person name="He C.Y."/>
            <person name="Keren R."/>
            <person name="Whittaker M."/>
            <person name="Farag I.F."/>
            <person name="Doudna J."/>
            <person name="Cate J.H.D."/>
            <person name="Banfield J.F."/>
        </authorList>
    </citation>
    <scope>NUCLEOTIDE SEQUENCE</scope>
    <source>
        <strain evidence="2">NC_groundwater_193_Ag_S-0.1um_51_7</strain>
    </source>
</reference>
<dbReference type="AlphaFoldDB" id="A0A931WMY9"/>
<sequence>MLLMSRAAIISLSLIGALAVLGAVVLWFKTPASWNVLPTLAGTSTRQAPDAGWSDKDPRGGISAGSRTRKTYTDPDYGFSFDYPDDLTIGKVPGEKGIAIIVQKTVSGLSTTGFQVSITPFDEPDQVLTSDRIHRDIPDLTVGEPQEAVIGQNLHVLIFWGDDPGLGKTREVWMVRGGNLYQITAPAAFDKELAGILQTWRFD</sequence>
<proteinExistence type="predicted"/>
<evidence type="ECO:0000313" key="3">
    <source>
        <dbReference type="Proteomes" id="UP000724148"/>
    </source>
</evidence>
<evidence type="ECO:0000256" key="1">
    <source>
        <dbReference type="SAM" id="MobiDB-lite"/>
    </source>
</evidence>
<comment type="caution">
    <text evidence="2">The sequence shown here is derived from an EMBL/GenBank/DDBJ whole genome shotgun (WGS) entry which is preliminary data.</text>
</comment>
<dbReference type="EMBL" id="JACOZA010000030">
    <property type="protein sequence ID" value="MBI2096759.1"/>
    <property type="molecule type" value="Genomic_DNA"/>
</dbReference>
<protein>
    <submittedName>
        <fullName evidence="2">Uncharacterized protein</fullName>
    </submittedName>
</protein>
<evidence type="ECO:0000313" key="2">
    <source>
        <dbReference type="EMBL" id="MBI2096759.1"/>
    </source>
</evidence>
<gene>
    <name evidence="2" type="ORF">HYT40_01210</name>
</gene>
<organism evidence="2 3">
    <name type="scientific">Candidatus Sungiibacteriota bacterium</name>
    <dbReference type="NCBI Taxonomy" id="2750080"/>
    <lineage>
        <taxon>Bacteria</taxon>
        <taxon>Candidatus Sungiibacteriota</taxon>
    </lineage>
</organism>
<name>A0A931WMY9_9BACT</name>
<dbReference type="Proteomes" id="UP000724148">
    <property type="component" value="Unassembled WGS sequence"/>
</dbReference>